<keyword evidence="6" id="KW-1185">Reference proteome</keyword>
<dbReference type="RefSeq" id="WP_221031065.1">
    <property type="nucleotide sequence ID" value="NZ_CP139781.1"/>
</dbReference>
<feature type="domain" description="SUF system FeS cluster assembly SufBD N-terminal" evidence="4">
    <location>
        <begin position="58"/>
        <end position="215"/>
    </location>
</feature>
<dbReference type="InterPro" id="IPR000825">
    <property type="entry name" value="SUF_FeS_clus_asmbl_SufBD_core"/>
</dbReference>
<sequence length="481" mass="53508">MKPPTETDAPVAPEIENPAEGIDQSAGDFTYDVKYDYDAGTGLSENVVRYISDVKKEEDWIREFRLKALKTFQEKPMPTHWATKDLDNIDFDKIRYYLAQGQAPKRTWDEVPDDIKQTFERLGIPEQERKFLAGVEAQFDSEAAYSNVKEIVAKQGVIFMGSTEALREHPEIFRKWFGKVIPTSDNKFSALNSAVFSGGSFIYVPPGVKVDMPLQAYFRINAENFGQFERTLIIVDEGAEVTYMEGCTAPKFSTATLHSAVVELVAMKNAKIQYITVQNWAANVYNLVTKRGIAHEGAEIKWIDCNIGSRLTMKYPGVVLKGKGARGEVVSIALANDGQHQDTGAKMIHAADDTTSTIVSKSISVGQGVATYRGVVHIPKHLKGCKNNTECDALLINSNSRTDTYPAITVRGDKHATQHEASVSKVSEEMIFYMQQRGLSEAQAMSLAVNGFVNDLVRQFPMEYSVELKRLIDLEMEGSVG</sequence>
<dbReference type="InterPro" id="IPR010231">
    <property type="entry name" value="SUF_FeS_clus_asmbl_SufB"/>
</dbReference>
<dbReference type="InterPro" id="IPR045595">
    <property type="entry name" value="SufBD_N"/>
</dbReference>
<feature type="region of interest" description="Disordered" evidence="2">
    <location>
        <begin position="1"/>
        <end position="26"/>
    </location>
</feature>
<evidence type="ECO:0000256" key="1">
    <source>
        <dbReference type="ARBA" id="ARBA00043967"/>
    </source>
</evidence>
<evidence type="ECO:0000313" key="5">
    <source>
        <dbReference type="EMBL" id="WRQ89198.1"/>
    </source>
</evidence>
<reference evidence="5 6" key="1">
    <citation type="submission" date="2023-12" db="EMBL/GenBank/DDBJ databases">
        <title>Description of an unclassified Opitutus bacterium of Verrucomicrobiota.</title>
        <authorList>
            <person name="Zhang D.-F."/>
        </authorList>
    </citation>
    <scope>NUCLEOTIDE SEQUENCE [LARGE SCALE GENOMIC DNA]</scope>
    <source>
        <strain evidence="5 6">WL0086</strain>
    </source>
</reference>
<organism evidence="5 6">
    <name type="scientific">Actomonas aquatica</name>
    <dbReference type="NCBI Taxonomy" id="2866162"/>
    <lineage>
        <taxon>Bacteria</taxon>
        <taxon>Pseudomonadati</taxon>
        <taxon>Verrucomicrobiota</taxon>
        <taxon>Opitutia</taxon>
        <taxon>Opitutales</taxon>
        <taxon>Opitutaceae</taxon>
        <taxon>Actomonas</taxon>
    </lineage>
</organism>
<evidence type="ECO:0000259" key="3">
    <source>
        <dbReference type="Pfam" id="PF01458"/>
    </source>
</evidence>
<name>A0ABZ1CD62_9BACT</name>
<dbReference type="EMBL" id="CP139781">
    <property type="protein sequence ID" value="WRQ89198.1"/>
    <property type="molecule type" value="Genomic_DNA"/>
</dbReference>
<dbReference type="Pfam" id="PF19295">
    <property type="entry name" value="SufBD_N"/>
    <property type="match status" value="1"/>
</dbReference>
<dbReference type="NCBIfam" id="TIGR01980">
    <property type="entry name" value="sufB"/>
    <property type="match status" value="1"/>
</dbReference>
<protein>
    <submittedName>
        <fullName evidence="5">Fe-S cluster assembly protein SufB</fullName>
    </submittedName>
</protein>
<evidence type="ECO:0000313" key="6">
    <source>
        <dbReference type="Proteomes" id="UP000738431"/>
    </source>
</evidence>
<dbReference type="InterPro" id="IPR037284">
    <property type="entry name" value="SUF_FeS_clus_asmbl_SufBD_sf"/>
</dbReference>
<evidence type="ECO:0000256" key="2">
    <source>
        <dbReference type="SAM" id="MobiDB-lite"/>
    </source>
</evidence>
<dbReference type="SUPFAM" id="SSF101960">
    <property type="entry name" value="Stabilizer of iron transporter SufD"/>
    <property type="match status" value="1"/>
</dbReference>
<dbReference type="PANTHER" id="PTHR30508">
    <property type="entry name" value="FES CLUSTER ASSEMBLY PROTEIN SUF"/>
    <property type="match status" value="1"/>
</dbReference>
<dbReference type="Proteomes" id="UP000738431">
    <property type="component" value="Chromosome"/>
</dbReference>
<gene>
    <name evidence="5" type="primary">sufB</name>
    <name evidence="5" type="ORF">K1X11_007245</name>
</gene>
<dbReference type="PANTHER" id="PTHR30508:SF1">
    <property type="entry name" value="UPF0051 PROTEIN ABCI8, CHLOROPLASTIC-RELATED"/>
    <property type="match status" value="1"/>
</dbReference>
<feature type="domain" description="SUF system FeS cluster assembly SufBD core" evidence="3">
    <location>
        <begin position="218"/>
        <end position="452"/>
    </location>
</feature>
<dbReference type="Pfam" id="PF01458">
    <property type="entry name" value="SUFBD_core"/>
    <property type="match status" value="1"/>
</dbReference>
<accession>A0ABZ1CD62</accession>
<evidence type="ECO:0000259" key="4">
    <source>
        <dbReference type="Pfam" id="PF19295"/>
    </source>
</evidence>
<dbReference type="InterPro" id="IPR055346">
    <property type="entry name" value="Fe-S_cluster_assembly_SufBD"/>
</dbReference>
<proteinExistence type="inferred from homology"/>
<comment type="similarity">
    <text evidence="1">Belongs to the iron-sulfur cluster assembly SufBD family.</text>
</comment>